<sequence length="185" mass="20256">MLVYDFNLFFRILPLNLMSLHNIINIELLLTTLMSAAVLSHKDSYTCSENGKVYANNDMWNPEPCRICVCDKGTAVCEDVVCEDLGDCQKTVTPDGECCPVCLTPASTSAPSADPTAGKYTVLIFFNVCVATSGPGAPIAPGVPDEPCKTQQHRNNSGLKCAVFYNISYGSIWSFNHPNILRRRI</sequence>
<organism evidence="2 3">
    <name type="scientific">Seriola dumerili</name>
    <name type="common">Greater amberjack</name>
    <name type="synonym">Caranx dumerili</name>
    <dbReference type="NCBI Taxonomy" id="41447"/>
    <lineage>
        <taxon>Eukaryota</taxon>
        <taxon>Metazoa</taxon>
        <taxon>Chordata</taxon>
        <taxon>Craniata</taxon>
        <taxon>Vertebrata</taxon>
        <taxon>Euteleostomi</taxon>
        <taxon>Actinopterygii</taxon>
        <taxon>Neopterygii</taxon>
        <taxon>Teleostei</taxon>
        <taxon>Neoteleostei</taxon>
        <taxon>Acanthomorphata</taxon>
        <taxon>Carangaria</taxon>
        <taxon>Carangiformes</taxon>
        <taxon>Carangidae</taxon>
        <taxon>Seriola</taxon>
    </lineage>
</organism>
<evidence type="ECO:0000259" key="1">
    <source>
        <dbReference type="PROSITE" id="PS50184"/>
    </source>
</evidence>
<evidence type="ECO:0000313" key="2">
    <source>
        <dbReference type="Ensembl" id="ENSSDUP00000015664.1"/>
    </source>
</evidence>
<feature type="domain" description="VWFC" evidence="1">
    <location>
        <begin position="45"/>
        <end position="103"/>
    </location>
</feature>
<proteinExistence type="predicted"/>
<dbReference type="SUPFAM" id="SSF57603">
    <property type="entry name" value="FnI-like domain"/>
    <property type="match status" value="1"/>
</dbReference>
<reference evidence="2" key="2">
    <citation type="submission" date="2025-09" db="UniProtKB">
        <authorList>
            <consortium name="Ensembl"/>
        </authorList>
    </citation>
    <scope>IDENTIFICATION</scope>
</reference>
<dbReference type="GO" id="GO:0009953">
    <property type="term" value="P:dorsal/ventral pattern formation"/>
    <property type="evidence" value="ECO:0007669"/>
    <property type="project" value="TreeGrafter"/>
</dbReference>
<name>A0A3B4UAH9_SERDU</name>
<dbReference type="AlphaFoldDB" id="A0A3B4UAH9"/>
<dbReference type="GO" id="GO:0036122">
    <property type="term" value="F:BMP binding"/>
    <property type="evidence" value="ECO:0007669"/>
    <property type="project" value="TreeGrafter"/>
</dbReference>
<keyword evidence="3" id="KW-1185">Reference proteome</keyword>
<dbReference type="InterPro" id="IPR001007">
    <property type="entry name" value="VWF_dom"/>
</dbReference>
<dbReference type="GeneTree" id="ENSGT00940000155675"/>
<evidence type="ECO:0000313" key="3">
    <source>
        <dbReference type="Proteomes" id="UP000261420"/>
    </source>
</evidence>
<protein>
    <recommendedName>
        <fullName evidence="1">VWFC domain-containing protein</fullName>
    </recommendedName>
</protein>
<dbReference type="PANTHER" id="PTHR46526:SF1">
    <property type="entry name" value="CHORDIN"/>
    <property type="match status" value="1"/>
</dbReference>
<dbReference type="Ensembl" id="ENSSDUT00000015951.1">
    <property type="protein sequence ID" value="ENSSDUP00000015664.1"/>
    <property type="gene ID" value="ENSSDUG00000011421.1"/>
</dbReference>
<accession>A0A3B4UAH9</accession>
<dbReference type="SMART" id="SM00214">
    <property type="entry name" value="VWC"/>
    <property type="match status" value="1"/>
</dbReference>
<dbReference type="InterPro" id="IPR052278">
    <property type="entry name" value="Chordin-like_regulators"/>
</dbReference>
<reference evidence="2" key="1">
    <citation type="submission" date="2025-08" db="UniProtKB">
        <authorList>
            <consortium name="Ensembl"/>
        </authorList>
    </citation>
    <scope>IDENTIFICATION</scope>
</reference>
<dbReference type="Gene3D" id="6.20.200.20">
    <property type="match status" value="1"/>
</dbReference>
<dbReference type="Pfam" id="PF00093">
    <property type="entry name" value="VWC"/>
    <property type="match status" value="1"/>
</dbReference>
<dbReference type="FunFam" id="2.10.70.10:FF:000013">
    <property type="entry name" value="Collagen, type I, alpha 1"/>
    <property type="match status" value="1"/>
</dbReference>
<dbReference type="PROSITE" id="PS50184">
    <property type="entry name" value="VWFC_2"/>
    <property type="match status" value="1"/>
</dbReference>
<dbReference type="Proteomes" id="UP000261420">
    <property type="component" value="Unplaced"/>
</dbReference>
<dbReference type="PANTHER" id="PTHR46526">
    <property type="entry name" value="CHORDIN"/>
    <property type="match status" value="1"/>
</dbReference>
<dbReference type="GO" id="GO:0030514">
    <property type="term" value="P:negative regulation of BMP signaling pathway"/>
    <property type="evidence" value="ECO:0007669"/>
    <property type="project" value="TreeGrafter"/>
</dbReference>
<dbReference type="PROSITE" id="PS01208">
    <property type="entry name" value="VWFC_1"/>
    <property type="match status" value="1"/>
</dbReference>
<dbReference type="GO" id="GO:0005615">
    <property type="term" value="C:extracellular space"/>
    <property type="evidence" value="ECO:0007669"/>
    <property type="project" value="TreeGrafter"/>
</dbReference>